<proteinExistence type="predicted"/>
<comment type="caution">
    <text evidence="1">The sequence shown here is derived from an EMBL/GenBank/DDBJ whole genome shotgun (WGS) entry which is preliminary data.</text>
</comment>
<accession>A0A150J426</accession>
<organism evidence="1 2">
    <name type="scientific">Candidatus Methanofastidiosum methylothiophilum</name>
    <dbReference type="NCBI Taxonomy" id="1705564"/>
    <lineage>
        <taxon>Archaea</taxon>
        <taxon>Methanobacteriati</taxon>
        <taxon>Methanobacteriota</taxon>
        <taxon>Stenosarchaea group</taxon>
        <taxon>Candidatus Methanofastidiosia</taxon>
        <taxon>Candidatus Methanofastidiosales</taxon>
        <taxon>Candidatus Methanofastidiosaceae</taxon>
        <taxon>Candidatus Methanofastidiosum</taxon>
    </lineage>
</organism>
<name>A0A150J426_9EURY</name>
<reference evidence="1 2" key="1">
    <citation type="journal article" date="2016" name="ISME J.">
        <title>Chasing the elusive Euryarchaeota class WSA2: genomes reveal a uniquely fastidious methyl-reducing methanogen.</title>
        <authorList>
            <person name="Nobu M.K."/>
            <person name="Narihiro T."/>
            <person name="Kuroda K."/>
            <person name="Mei R."/>
            <person name="Liu W.T."/>
        </authorList>
    </citation>
    <scope>NUCLEOTIDE SEQUENCE [LARGE SCALE GENOMIC DNA]</scope>
    <source>
        <strain evidence="1">U1lsi0528_Bin055</strain>
    </source>
</reference>
<gene>
    <name evidence="1" type="ORF">AMQ22_01070</name>
</gene>
<dbReference type="AlphaFoldDB" id="A0A150J426"/>
<evidence type="ECO:0000313" key="2">
    <source>
        <dbReference type="Proteomes" id="UP000075398"/>
    </source>
</evidence>
<protein>
    <submittedName>
        <fullName evidence="1">Uncharacterized protein</fullName>
    </submittedName>
</protein>
<evidence type="ECO:0000313" key="1">
    <source>
        <dbReference type="EMBL" id="KYC51970.1"/>
    </source>
</evidence>
<dbReference type="EMBL" id="LNGC01000039">
    <property type="protein sequence ID" value="KYC51970.1"/>
    <property type="molecule type" value="Genomic_DNA"/>
</dbReference>
<sequence length="135" mass="14952">MKKITAILVMGLLMVSIAPILGETCLTSEQNNNNACQSNTTSSVTKAVAKSFLNNVRNGTMDFHGNKLVHSILTPMGDVKLTSPLLQQNFGKYDFANERGTPGWYSYDVQPLTKTQKQYEPMVPKIYTTNTSDDE</sequence>
<dbReference type="Proteomes" id="UP000075398">
    <property type="component" value="Unassembled WGS sequence"/>
</dbReference>